<reference evidence="5" key="2">
    <citation type="submission" date="2019-01" db="EMBL/GenBank/DDBJ databases">
        <title>Genome sequence of Desulfonema ishimotonii strain Tokyo 01.</title>
        <authorList>
            <person name="Fukui M."/>
        </authorList>
    </citation>
    <scope>NUCLEOTIDE SEQUENCE [LARGE SCALE GENOMIC DNA]</scope>
    <source>
        <strain evidence="5">Tokyo 01</strain>
    </source>
</reference>
<name>A0A401FR27_9BACT</name>
<keyword evidence="1" id="KW-0479">Metal-binding</keyword>
<keyword evidence="2" id="KW-0378">Hydrolase</keyword>
<dbReference type="Gene3D" id="3.60.21.10">
    <property type="match status" value="1"/>
</dbReference>
<evidence type="ECO:0000256" key="2">
    <source>
        <dbReference type="ARBA" id="ARBA00022801"/>
    </source>
</evidence>
<dbReference type="EMBL" id="BEXT01000001">
    <property type="protein sequence ID" value="GBC59413.1"/>
    <property type="molecule type" value="Genomic_DNA"/>
</dbReference>
<evidence type="ECO:0000256" key="1">
    <source>
        <dbReference type="ARBA" id="ARBA00022723"/>
    </source>
</evidence>
<reference evidence="5" key="1">
    <citation type="submission" date="2017-11" db="EMBL/GenBank/DDBJ databases">
        <authorList>
            <person name="Watanabe M."/>
            <person name="Kojima H."/>
        </authorList>
    </citation>
    <scope>NUCLEOTIDE SEQUENCE [LARGE SCALE GENOMIC DNA]</scope>
    <source>
        <strain evidence="5">Tokyo 01</strain>
    </source>
</reference>
<evidence type="ECO:0000259" key="3">
    <source>
        <dbReference type="Pfam" id="PF00149"/>
    </source>
</evidence>
<dbReference type="PANTHER" id="PTHR31302:SF31">
    <property type="entry name" value="PHOSPHODIESTERASE YAEI"/>
    <property type="match status" value="1"/>
</dbReference>
<dbReference type="InterPro" id="IPR051158">
    <property type="entry name" value="Metallophosphoesterase_sf"/>
</dbReference>
<dbReference type="GO" id="GO:0008758">
    <property type="term" value="F:UDP-2,3-diacylglucosamine hydrolase activity"/>
    <property type="evidence" value="ECO:0007669"/>
    <property type="project" value="TreeGrafter"/>
</dbReference>
<dbReference type="InterPro" id="IPR004843">
    <property type="entry name" value="Calcineurin-like_PHP"/>
</dbReference>
<accession>A0A401FR27</accession>
<dbReference type="GO" id="GO:0046872">
    <property type="term" value="F:metal ion binding"/>
    <property type="evidence" value="ECO:0007669"/>
    <property type="project" value="UniProtKB-KW"/>
</dbReference>
<dbReference type="GO" id="GO:0016020">
    <property type="term" value="C:membrane"/>
    <property type="evidence" value="ECO:0007669"/>
    <property type="project" value="GOC"/>
</dbReference>
<dbReference type="Proteomes" id="UP000288096">
    <property type="component" value="Unassembled WGS sequence"/>
</dbReference>
<sequence length="293" mass="32925">MGPGAERRITRRALLKYGLRLSALGVCGMGFEARNNLRIERVRLPFPNLPPAFRGFRIVQISDLHASFWVTQDYLAEVVRQINRLPSDLVVITGDFLTGAVNRFWKRWLPFSPKDYTAVLAGVLSHLEPGDKIAVLGNHDQGNGGNNEQCLVDELERIGIRVLRNESLTLRRGDHRICLAGTDDFWFSYDLSKTLRGVPEGRFKILLSHNPDASGDITPEMRVDLTLCGHTHGGQVVVPFLTRFILPINSSLKYMAGLVREPYGYTYVNRGIGTLVFPFRISAPPEITHFTLI</sequence>
<dbReference type="Pfam" id="PF00149">
    <property type="entry name" value="Metallophos"/>
    <property type="match status" value="1"/>
</dbReference>
<proteinExistence type="predicted"/>
<protein>
    <recommendedName>
        <fullName evidence="3">Calcineurin-like phosphoesterase domain-containing protein</fullName>
    </recommendedName>
</protein>
<dbReference type="AlphaFoldDB" id="A0A401FR27"/>
<evidence type="ECO:0000313" key="5">
    <source>
        <dbReference type="Proteomes" id="UP000288096"/>
    </source>
</evidence>
<keyword evidence="5" id="KW-1185">Reference proteome</keyword>
<dbReference type="PANTHER" id="PTHR31302">
    <property type="entry name" value="TRANSMEMBRANE PROTEIN WITH METALLOPHOSPHOESTERASE DOMAIN-RELATED"/>
    <property type="match status" value="1"/>
</dbReference>
<dbReference type="GO" id="GO:0009245">
    <property type="term" value="P:lipid A biosynthetic process"/>
    <property type="evidence" value="ECO:0007669"/>
    <property type="project" value="TreeGrafter"/>
</dbReference>
<dbReference type="RefSeq" id="WP_166404795.1">
    <property type="nucleotide sequence ID" value="NZ_BEXT01000001.1"/>
</dbReference>
<dbReference type="CDD" id="cd07385">
    <property type="entry name" value="MPP_YkuE_C"/>
    <property type="match status" value="1"/>
</dbReference>
<dbReference type="InterPro" id="IPR029052">
    <property type="entry name" value="Metallo-depent_PP-like"/>
</dbReference>
<comment type="caution">
    <text evidence="4">The sequence shown here is derived from an EMBL/GenBank/DDBJ whole genome shotgun (WGS) entry which is preliminary data.</text>
</comment>
<dbReference type="SUPFAM" id="SSF56300">
    <property type="entry name" value="Metallo-dependent phosphatases"/>
    <property type="match status" value="1"/>
</dbReference>
<organism evidence="4 5">
    <name type="scientific">Desulfonema ishimotonii</name>
    <dbReference type="NCBI Taxonomy" id="45657"/>
    <lineage>
        <taxon>Bacteria</taxon>
        <taxon>Pseudomonadati</taxon>
        <taxon>Thermodesulfobacteriota</taxon>
        <taxon>Desulfobacteria</taxon>
        <taxon>Desulfobacterales</taxon>
        <taxon>Desulfococcaceae</taxon>
        <taxon>Desulfonema</taxon>
    </lineage>
</organism>
<evidence type="ECO:0000313" key="4">
    <source>
        <dbReference type="EMBL" id="GBC59413.1"/>
    </source>
</evidence>
<gene>
    <name evidence="4" type="ORF">DENIS_0352</name>
</gene>
<feature type="domain" description="Calcineurin-like phosphoesterase" evidence="3">
    <location>
        <begin position="56"/>
        <end position="233"/>
    </location>
</feature>